<dbReference type="OrthoDB" id="10375740at2759"/>
<evidence type="ECO:0000313" key="2">
    <source>
        <dbReference type="EMBL" id="CAG8956562.1"/>
    </source>
</evidence>
<reference evidence="2" key="1">
    <citation type="submission" date="2021-07" db="EMBL/GenBank/DDBJ databases">
        <authorList>
            <person name="Durling M."/>
        </authorList>
    </citation>
    <scope>NUCLEOTIDE SEQUENCE</scope>
</reference>
<keyword evidence="3" id="KW-1185">Reference proteome</keyword>
<dbReference type="Proteomes" id="UP000696280">
    <property type="component" value="Unassembled WGS sequence"/>
</dbReference>
<dbReference type="AlphaFoldDB" id="A0A9N9L3X3"/>
<gene>
    <name evidence="2" type="ORF">HYFRA_00003951</name>
</gene>
<proteinExistence type="predicted"/>
<dbReference type="EMBL" id="CAJVRL010000070">
    <property type="protein sequence ID" value="CAG8956562.1"/>
    <property type="molecule type" value="Genomic_DNA"/>
</dbReference>
<evidence type="ECO:0000256" key="1">
    <source>
        <dbReference type="SAM" id="MobiDB-lite"/>
    </source>
</evidence>
<feature type="region of interest" description="Disordered" evidence="1">
    <location>
        <begin position="94"/>
        <end position="115"/>
    </location>
</feature>
<sequence length="115" mass="12979">MLNGTGNVHSCKLGRWNLMIIKKQGQRPDYIGGDNTRRPLALMQLKLESREIVTINGRIESQPDLGKFRPWAIPWRLDFSSQLNPNSTSVQILEQFASPPPEANGATNERARIPK</sequence>
<organism evidence="2 3">
    <name type="scientific">Hymenoscyphus fraxineus</name>
    <dbReference type="NCBI Taxonomy" id="746836"/>
    <lineage>
        <taxon>Eukaryota</taxon>
        <taxon>Fungi</taxon>
        <taxon>Dikarya</taxon>
        <taxon>Ascomycota</taxon>
        <taxon>Pezizomycotina</taxon>
        <taxon>Leotiomycetes</taxon>
        <taxon>Helotiales</taxon>
        <taxon>Helotiaceae</taxon>
        <taxon>Hymenoscyphus</taxon>
    </lineage>
</organism>
<evidence type="ECO:0000313" key="3">
    <source>
        <dbReference type="Proteomes" id="UP000696280"/>
    </source>
</evidence>
<protein>
    <submittedName>
        <fullName evidence="2">Uncharacterized protein</fullName>
    </submittedName>
</protein>
<name>A0A9N9L3X3_9HELO</name>
<accession>A0A9N9L3X3</accession>
<comment type="caution">
    <text evidence="2">The sequence shown here is derived from an EMBL/GenBank/DDBJ whole genome shotgun (WGS) entry which is preliminary data.</text>
</comment>